<dbReference type="RefSeq" id="WP_163744820.1">
    <property type="nucleotide sequence ID" value="NZ_AP022611.1"/>
</dbReference>
<organism evidence="2 3">
    <name type="scientific">Mycolicibacterium madagascariense</name>
    <dbReference type="NCBI Taxonomy" id="212765"/>
    <lineage>
        <taxon>Bacteria</taxon>
        <taxon>Bacillati</taxon>
        <taxon>Actinomycetota</taxon>
        <taxon>Actinomycetes</taxon>
        <taxon>Mycobacteriales</taxon>
        <taxon>Mycobacteriaceae</taxon>
        <taxon>Mycolicibacterium</taxon>
    </lineage>
</organism>
<keyword evidence="3" id="KW-1185">Reference proteome</keyword>
<geneLocation type="plasmid" evidence="3">
    <name>pjcm13574 dna</name>
</geneLocation>
<proteinExistence type="predicted"/>
<reference evidence="2 3" key="1">
    <citation type="journal article" date="2019" name="Emerg. Microbes Infect.">
        <title>Comprehensive subspecies identification of 175 nontuberculous mycobacteria species based on 7547 genomic profiles.</title>
        <authorList>
            <person name="Matsumoto Y."/>
            <person name="Kinjo T."/>
            <person name="Motooka D."/>
            <person name="Nabeya D."/>
            <person name="Jung N."/>
            <person name="Uechi K."/>
            <person name="Horii T."/>
            <person name="Iida T."/>
            <person name="Fujita J."/>
            <person name="Nakamura S."/>
        </authorList>
    </citation>
    <scope>NUCLEOTIDE SEQUENCE [LARGE SCALE GENOMIC DNA]</scope>
    <source>
        <strain evidence="2 3">JCM 13574</strain>
        <plasmid evidence="3">pjcm13574 dna</plasmid>
    </source>
</reference>
<dbReference type="AlphaFoldDB" id="A0A7I7XPZ4"/>
<feature type="domain" description="RES" evidence="1">
    <location>
        <begin position="217"/>
        <end position="371"/>
    </location>
</feature>
<dbReference type="KEGG" id="mmag:MMAD_55910"/>
<dbReference type="InterPro" id="IPR014914">
    <property type="entry name" value="RES_dom"/>
</dbReference>
<dbReference type="Pfam" id="PF08808">
    <property type="entry name" value="RES"/>
    <property type="match status" value="1"/>
</dbReference>
<dbReference type="Pfam" id="PF18870">
    <property type="entry name" value="HEPN_RES_NTD1"/>
    <property type="match status" value="1"/>
</dbReference>
<dbReference type="EMBL" id="AP022611">
    <property type="protein sequence ID" value="BBZ31296.1"/>
    <property type="molecule type" value="Genomic_DNA"/>
</dbReference>
<dbReference type="InterPro" id="IPR041206">
    <property type="entry name" value="HEPN/RES_NTD1"/>
</dbReference>
<evidence type="ECO:0000313" key="2">
    <source>
        <dbReference type="EMBL" id="BBZ31296.1"/>
    </source>
</evidence>
<dbReference type="Proteomes" id="UP000466517">
    <property type="component" value="Plasmid pJCM13574"/>
</dbReference>
<protein>
    <recommendedName>
        <fullName evidence="1">RES domain-containing protein</fullName>
    </recommendedName>
</protein>
<accession>A0A7I7XPZ4</accession>
<dbReference type="SMART" id="SM00953">
    <property type="entry name" value="RES"/>
    <property type="match status" value="1"/>
</dbReference>
<name>A0A7I7XPZ4_9MYCO</name>
<sequence length="397" mass="43951">MAAEARGYWATDRTVCLAHVDDSVLKAAIADHLSEPNCSYCEIVGDDSNPVAAPLDDLLDVFMVGVRHLYEEAEASGVPIQPGRQVTTVYDADDVVWEVLEEHATTGRTPDDGLASDITAALTTQSWVRRDWQRLTPDQVLQYSWDSFKELVKYSTRFFFTGALGDASADGERLSVLEFFRQLAAVLSQTPEIFPQPCPRLFRGRMTATDPDPSDYDAAKLGPPPPQRAAANRMSPAGISMFYGATDLDTAVAEIGAHSSYGYAVTGEFTTAREVRLIDLTKLPAIPSIFDEQSFRSYYTISFLHNFVRDLTLPVDLDGREHIDYVPTQVFTEYLKYSFPARVDGLMFPSAQGPGANVVVFYGPEFCADEGDVGDYTRLILIRASVTKHRVTTVIKR</sequence>
<evidence type="ECO:0000313" key="3">
    <source>
        <dbReference type="Proteomes" id="UP000466517"/>
    </source>
</evidence>
<gene>
    <name evidence="2" type="ORF">MMAD_55910</name>
</gene>
<evidence type="ECO:0000259" key="1">
    <source>
        <dbReference type="SMART" id="SM00953"/>
    </source>
</evidence>
<keyword evidence="2" id="KW-0614">Plasmid</keyword>